<evidence type="ECO:0000256" key="8">
    <source>
        <dbReference type="RuleBase" id="RU361210"/>
    </source>
</evidence>
<comment type="subcellular location">
    <subcellularLocation>
        <location evidence="2 8">Cytoplasm</location>
    </subcellularLocation>
</comment>
<dbReference type="GO" id="GO:0008160">
    <property type="term" value="F:protein tyrosine phosphatase activator activity"/>
    <property type="evidence" value="ECO:0007669"/>
    <property type="project" value="TreeGrafter"/>
</dbReference>
<dbReference type="InterPro" id="IPR043170">
    <property type="entry name" value="PTPA_C_lid"/>
</dbReference>
<dbReference type="GO" id="GO:0000159">
    <property type="term" value="C:protein phosphatase type 2A complex"/>
    <property type="evidence" value="ECO:0007669"/>
    <property type="project" value="TreeGrafter"/>
</dbReference>
<keyword evidence="6 8" id="KW-0413">Isomerase</keyword>
<dbReference type="OrthoDB" id="16120at2759"/>
<dbReference type="SUPFAM" id="SSF140984">
    <property type="entry name" value="PTPA-like"/>
    <property type="match status" value="1"/>
</dbReference>
<evidence type="ECO:0000256" key="2">
    <source>
        <dbReference type="ARBA" id="ARBA00004496"/>
    </source>
</evidence>
<comment type="caution">
    <text evidence="10">The sequence shown here is derived from an EMBL/GenBank/DDBJ whole genome shotgun (WGS) entry which is preliminary data.</text>
</comment>
<dbReference type="GO" id="GO:0007052">
    <property type="term" value="P:mitotic spindle organization"/>
    <property type="evidence" value="ECO:0007669"/>
    <property type="project" value="TreeGrafter"/>
</dbReference>
<evidence type="ECO:0000256" key="6">
    <source>
        <dbReference type="ARBA" id="ARBA00023235"/>
    </source>
</evidence>
<dbReference type="GO" id="GO:0005737">
    <property type="term" value="C:cytoplasm"/>
    <property type="evidence" value="ECO:0007669"/>
    <property type="project" value="UniProtKB-SubCell"/>
</dbReference>
<dbReference type="PANTHER" id="PTHR10012:SF5">
    <property type="entry name" value="SERINE_THREONINE-PROTEIN PHOSPHATASE 2A ACTIVATOR 2"/>
    <property type="match status" value="1"/>
</dbReference>
<dbReference type="InterPro" id="IPR037218">
    <property type="entry name" value="PTPA_sf"/>
</dbReference>
<keyword evidence="4 8" id="KW-0963">Cytoplasm</keyword>
<comment type="similarity">
    <text evidence="3 8">Belongs to the PTPA-type PPIase family.</text>
</comment>
<comment type="catalytic activity">
    <reaction evidence="1 8">
        <text>[protein]-peptidylproline (omega=180) = [protein]-peptidylproline (omega=0)</text>
        <dbReference type="Rhea" id="RHEA:16237"/>
        <dbReference type="Rhea" id="RHEA-COMP:10747"/>
        <dbReference type="Rhea" id="RHEA-COMP:10748"/>
        <dbReference type="ChEBI" id="CHEBI:83833"/>
        <dbReference type="ChEBI" id="CHEBI:83834"/>
        <dbReference type="EC" id="5.2.1.8"/>
    </reaction>
</comment>
<dbReference type="GO" id="GO:0005634">
    <property type="term" value="C:nucleus"/>
    <property type="evidence" value="ECO:0007669"/>
    <property type="project" value="TreeGrafter"/>
</dbReference>
<comment type="function">
    <text evidence="7">PPIases accelerate the folding of proteins. It catalyzes the cis-trans isomerization of proline imidic peptide bonds in oligopeptides. Acts as a regulatory subunit for PP2A-like phosphatases modulating their activity or substrate specificity, probably by inducing a conformational change in the catalytic subunit, a direct target of the PPIase. Can reactivate inactive phosphatase PP2A-phosphatase methylesterase complexes (PP2Ai) in presence of ATP and Mg(2+) by dissociating the inactive form from the complex.</text>
</comment>
<dbReference type="EMBL" id="JADNRY010000001">
    <property type="protein sequence ID" value="KAF9078649.1"/>
    <property type="molecule type" value="Genomic_DNA"/>
</dbReference>
<dbReference type="GO" id="GO:0003755">
    <property type="term" value="F:peptidyl-prolyl cis-trans isomerase activity"/>
    <property type="evidence" value="ECO:0007669"/>
    <property type="project" value="UniProtKB-KW"/>
</dbReference>
<evidence type="ECO:0000256" key="7">
    <source>
        <dbReference type="ARBA" id="ARBA00025287"/>
    </source>
</evidence>
<evidence type="ECO:0000256" key="9">
    <source>
        <dbReference type="SAM" id="MobiDB-lite"/>
    </source>
</evidence>
<evidence type="ECO:0000313" key="11">
    <source>
        <dbReference type="Proteomes" id="UP000772434"/>
    </source>
</evidence>
<dbReference type="CDD" id="cd04087">
    <property type="entry name" value="PTPA"/>
    <property type="match status" value="1"/>
</dbReference>
<dbReference type="Pfam" id="PF03095">
    <property type="entry name" value="PTPA"/>
    <property type="match status" value="1"/>
</dbReference>
<evidence type="ECO:0000256" key="3">
    <source>
        <dbReference type="ARBA" id="ARBA00011019"/>
    </source>
</evidence>
<feature type="region of interest" description="Disordered" evidence="9">
    <location>
        <begin position="305"/>
        <end position="338"/>
    </location>
</feature>
<evidence type="ECO:0000256" key="5">
    <source>
        <dbReference type="ARBA" id="ARBA00023110"/>
    </source>
</evidence>
<dbReference type="Gene3D" id="1.20.120.1150">
    <property type="match status" value="1"/>
</dbReference>
<dbReference type="FunFam" id="1.20.120.1150:FF:000002">
    <property type="entry name" value="Serine/threonine-protein phosphatase 2A activator"/>
    <property type="match status" value="1"/>
</dbReference>
<keyword evidence="5 8" id="KW-0697">Rotamase</keyword>
<protein>
    <recommendedName>
        <fullName evidence="8">Serine/threonine-protein phosphatase 2A activator</fullName>
        <ecNumber evidence="8">5.2.1.8</ecNumber>
    </recommendedName>
    <alternativeName>
        <fullName evidence="8">Phosphotyrosyl phosphatase activator</fullName>
    </alternativeName>
</protein>
<dbReference type="AlphaFoldDB" id="A0A9P5UGM4"/>
<reference evidence="10" key="1">
    <citation type="submission" date="2020-11" db="EMBL/GenBank/DDBJ databases">
        <authorList>
            <consortium name="DOE Joint Genome Institute"/>
            <person name="Ahrendt S."/>
            <person name="Riley R."/>
            <person name="Andreopoulos W."/>
            <person name="Labutti K."/>
            <person name="Pangilinan J."/>
            <person name="Ruiz-Duenas F.J."/>
            <person name="Barrasa J.M."/>
            <person name="Sanchez-Garcia M."/>
            <person name="Camarero S."/>
            <person name="Miyauchi S."/>
            <person name="Serrano A."/>
            <person name="Linde D."/>
            <person name="Babiker R."/>
            <person name="Drula E."/>
            <person name="Ayuso-Fernandez I."/>
            <person name="Pacheco R."/>
            <person name="Padilla G."/>
            <person name="Ferreira P."/>
            <person name="Barriuso J."/>
            <person name="Kellner H."/>
            <person name="Castanera R."/>
            <person name="Alfaro M."/>
            <person name="Ramirez L."/>
            <person name="Pisabarro A.G."/>
            <person name="Kuo A."/>
            <person name="Tritt A."/>
            <person name="Lipzen A."/>
            <person name="He G."/>
            <person name="Yan M."/>
            <person name="Ng V."/>
            <person name="Cullen D."/>
            <person name="Martin F."/>
            <person name="Rosso M.-N."/>
            <person name="Henrissat B."/>
            <person name="Hibbett D."/>
            <person name="Martinez A.T."/>
            <person name="Grigoriev I.V."/>
        </authorList>
    </citation>
    <scope>NUCLEOTIDE SEQUENCE</scope>
    <source>
        <strain evidence="10">AH 40177</strain>
    </source>
</reference>
<evidence type="ECO:0000256" key="4">
    <source>
        <dbReference type="ARBA" id="ARBA00022490"/>
    </source>
</evidence>
<dbReference type="InterPro" id="IPR004327">
    <property type="entry name" value="Phstyr_phstse_ac"/>
</dbReference>
<dbReference type="EC" id="5.2.1.8" evidence="8"/>
<gene>
    <name evidence="10" type="ORF">BDP27DRAFT_1309944</name>
</gene>
<accession>A0A9P5UGM4</accession>
<evidence type="ECO:0000256" key="1">
    <source>
        <dbReference type="ARBA" id="ARBA00000971"/>
    </source>
</evidence>
<dbReference type="Proteomes" id="UP000772434">
    <property type="component" value="Unassembled WGS sequence"/>
</dbReference>
<name>A0A9P5UGM4_9AGAR</name>
<evidence type="ECO:0000313" key="10">
    <source>
        <dbReference type="EMBL" id="KAF9078649.1"/>
    </source>
</evidence>
<keyword evidence="11" id="KW-1185">Reference proteome</keyword>
<dbReference type="PANTHER" id="PTHR10012">
    <property type="entry name" value="SERINE/THREONINE-PROTEIN PHOSPHATASE 2A REGULATORY SUBUNIT B"/>
    <property type="match status" value="1"/>
</dbReference>
<sequence>MSYQAPRKALLTPAQLEWFQTSDTYDVITKYIEALNQSVVGAKLSDNVHESVAVKSILGILDHIEAIANATPPVENSASRFGNPAFRIFYDKVSEVSTSLHAEISSLPSEAIPEISVYFNEAWGNRSRIDYGSGMELNFLCWLICLQRLGLLQESDHKALVIRVFWRYIQVMRVLQAAYWLEPAGSHGVWGLDDYHFLPFLWGSAQLRGHKYIRPKSIHDSEIVEEYAKEYIYFACIQFINSIKTASLRWHSPMLDDISAVKTWDKVNLGMIKMYRAEVMNKLPVMQHFLFGSILQYTGPPPPADADFTDAHAGHTHPHSQLPVGAGSNNPSDLGGAGQREVGWGDCCGIPVPSAFAAARAEQDKATQGNGLRIVQGAGLAGKGIRPVPFD</sequence>
<organism evidence="10 11">
    <name type="scientific">Rhodocollybia butyracea</name>
    <dbReference type="NCBI Taxonomy" id="206335"/>
    <lineage>
        <taxon>Eukaryota</taxon>
        <taxon>Fungi</taxon>
        <taxon>Dikarya</taxon>
        <taxon>Basidiomycota</taxon>
        <taxon>Agaricomycotina</taxon>
        <taxon>Agaricomycetes</taxon>
        <taxon>Agaricomycetidae</taxon>
        <taxon>Agaricales</taxon>
        <taxon>Marasmiineae</taxon>
        <taxon>Omphalotaceae</taxon>
        <taxon>Rhodocollybia</taxon>
    </lineage>
</organism>
<proteinExistence type="inferred from homology"/>